<feature type="compositionally biased region" description="Polar residues" evidence="1">
    <location>
        <begin position="130"/>
        <end position="140"/>
    </location>
</feature>
<feature type="region of interest" description="Disordered" evidence="1">
    <location>
        <begin position="129"/>
        <end position="238"/>
    </location>
</feature>
<organism evidence="2 3">
    <name type="scientific">Owenia fusiformis</name>
    <name type="common">Polychaete worm</name>
    <dbReference type="NCBI Taxonomy" id="6347"/>
    <lineage>
        <taxon>Eukaryota</taxon>
        <taxon>Metazoa</taxon>
        <taxon>Spiralia</taxon>
        <taxon>Lophotrochozoa</taxon>
        <taxon>Annelida</taxon>
        <taxon>Polychaeta</taxon>
        <taxon>Sedentaria</taxon>
        <taxon>Canalipalpata</taxon>
        <taxon>Sabellida</taxon>
        <taxon>Oweniida</taxon>
        <taxon>Oweniidae</taxon>
        <taxon>Owenia</taxon>
    </lineage>
</organism>
<evidence type="ECO:0000256" key="1">
    <source>
        <dbReference type="SAM" id="MobiDB-lite"/>
    </source>
</evidence>
<reference evidence="2" key="1">
    <citation type="submission" date="2022-03" db="EMBL/GenBank/DDBJ databases">
        <authorList>
            <person name="Martin C."/>
        </authorList>
    </citation>
    <scope>NUCLEOTIDE SEQUENCE</scope>
</reference>
<sequence length="413" mass="46794">MTYSDHHRDHLRLHQLNRDRSCLHNGSREKNAGNALVYAEDVERGGPNDSTVVTFDSELDGTTDINPNSRIKDLNLMMNLCSRLKMPSTKHSDAELQGWTTCGLLHQDISSYVINVINSDVYRVSGCRPHTNTTQSCSSSDTKRILDSNKTMRMNRPKGIPERNRPKIANKNPASTASQLDAWSSTLRRSSMGTDPKGSHERNRPKISRSNHASTQTDKPSQWNAGTTLRKSSTGKRGHHQYVPFKYNLHERIDMSRLISQYRELIADTRIIRRGALPFDPHLGEIRSNAFTQNEMPSNVAEQKLMSRKLNHTGQNENLRRCHSNEQNRIIDPGHITSNVYEVPGRRHIRVFEASCKQGDQNTSTCATDQTFANQQKKFEKVRPVVCLSRPSIPSNTHGKVCETGVNTLKYIK</sequence>
<comment type="caution">
    <text evidence="2">The sequence shown here is derived from an EMBL/GenBank/DDBJ whole genome shotgun (WGS) entry which is preliminary data.</text>
</comment>
<dbReference type="OrthoDB" id="6143204at2759"/>
<gene>
    <name evidence="2" type="ORF">OFUS_LOCUS3919</name>
</gene>
<dbReference type="EMBL" id="CAIIXF020000002">
    <property type="protein sequence ID" value="CAH1776779.1"/>
    <property type="molecule type" value="Genomic_DNA"/>
</dbReference>
<accession>A0A8J1TGY2</accession>
<evidence type="ECO:0000313" key="2">
    <source>
        <dbReference type="EMBL" id="CAH1776779.1"/>
    </source>
</evidence>
<feature type="compositionally biased region" description="Polar residues" evidence="1">
    <location>
        <begin position="210"/>
        <end position="232"/>
    </location>
</feature>
<dbReference type="AlphaFoldDB" id="A0A8J1TGY2"/>
<proteinExistence type="predicted"/>
<feature type="compositionally biased region" description="Polar residues" evidence="1">
    <location>
        <begin position="172"/>
        <end position="193"/>
    </location>
</feature>
<protein>
    <submittedName>
        <fullName evidence="2">Uncharacterized protein</fullName>
    </submittedName>
</protein>
<keyword evidence="3" id="KW-1185">Reference proteome</keyword>
<name>A0A8J1TGY2_OWEFU</name>
<dbReference type="Proteomes" id="UP000749559">
    <property type="component" value="Unassembled WGS sequence"/>
</dbReference>
<evidence type="ECO:0000313" key="3">
    <source>
        <dbReference type="Proteomes" id="UP000749559"/>
    </source>
</evidence>